<dbReference type="PANTHER" id="PTHR32438">
    <property type="entry name" value="4-ALPHA-GLUCANOTRANSFERASE DPE1, CHLOROPLASTIC/AMYLOPLASTIC"/>
    <property type="match status" value="1"/>
</dbReference>
<dbReference type="Gene3D" id="3.20.20.80">
    <property type="entry name" value="Glycosidases"/>
    <property type="match status" value="1"/>
</dbReference>
<dbReference type="Pfam" id="PF02446">
    <property type="entry name" value="Glyco_hydro_77"/>
    <property type="match status" value="1"/>
</dbReference>
<keyword evidence="6 10" id="KW-0808">Transferase</keyword>
<keyword evidence="5 10" id="KW-0328">Glycosyltransferase</keyword>
<evidence type="ECO:0000256" key="2">
    <source>
        <dbReference type="ARBA" id="ARBA00005684"/>
    </source>
</evidence>
<dbReference type="KEGG" id="sclf:BB341_19205"/>
<dbReference type="EMBL" id="CM000913">
    <property type="protein sequence ID" value="EFG06895.1"/>
    <property type="molecule type" value="Genomic_DNA"/>
</dbReference>
<evidence type="ECO:0000313" key="13">
    <source>
        <dbReference type="Proteomes" id="UP000002357"/>
    </source>
</evidence>
<accession>E2Q3S5</accession>
<dbReference type="GO" id="GO:0005975">
    <property type="term" value="P:carbohydrate metabolic process"/>
    <property type="evidence" value="ECO:0007669"/>
    <property type="project" value="InterPro"/>
</dbReference>
<evidence type="ECO:0000256" key="10">
    <source>
        <dbReference type="RuleBase" id="RU361207"/>
    </source>
</evidence>
<dbReference type="GO" id="GO:0004134">
    <property type="term" value="F:4-alpha-glucanotransferase activity"/>
    <property type="evidence" value="ECO:0007669"/>
    <property type="project" value="UniProtKB-EC"/>
</dbReference>
<dbReference type="RefSeq" id="WP_003960494.1">
    <property type="nucleotide sequence ID" value="NZ_CM000913.1"/>
</dbReference>
<dbReference type="OrthoDB" id="9811841at2"/>
<evidence type="ECO:0000256" key="1">
    <source>
        <dbReference type="ARBA" id="ARBA00000439"/>
    </source>
</evidence>
<feature type="compositionally biased region" description="Low complexity" evidence="11">
    <location>
        <begin position="194"/>
        <end position="203"/>
    </location>
</feature>
<dbReference type="SUPFAM" id="SSF51445">
    <property type="entry name" value="(Trans)glycosidases"/>
    <property type="match status" value="1"/>
</dbReference>
<reference evidence="12 13" key="1">
    <citation type="journal article" date="2010" name="Genome Biol. Evol.">
        <title>The sequence of a 1.8-mb bacterial linear plasmid reveals a rich evolutionary reservoir of secondary metabolic pathways.</title>
        <authorList>
            <person name="Medema M.H."/>
            <person name="Trefzer A."/>
            <person name="Kovalchuk A."/>
            <person name="van den Berg M."/>
            <person name="Mueller U."/>
            <person name="Heijne W."/>
            <person name="Wu L."/>
            <person name="Alam M.T."/>
            <person name="Ronning C.M."/>
            <person name="Nierman W.C."/>
            <person name="Bovenberg R.A.L."/>
            <person name="Breitling R."/>
            <person name="Takano E."/>
        </authorList>
    </citation>
    <scope>NUCLEOTIDE SEQUENCE [LARGE SCALE GENOMIC DNA]</scope>
    <source>
        <strain evidence="13">ATCC 27064 / DSM 738 / JCM 4710 / NBRC 13307 / NCIMB 12785 / NRRL 3585 / VKM Ac-602</strain>
    </source>
</reference>
<evidence type="ECO:0000256" key="6">
    <source>
        <dbReference type="ARBA" id="ARBA00022679"/>
    </source>
</evidence>
<organism evidence="12 13">
    <name type="scientific">Streptomyces clavuligerus</name>
    <dbReference type="NCBI Taxonomy" id="1901"/>
    <lineage>
        <taxon>Bacteria</taxon>
        <taxon>Bacillati</taxon>
        <taxon>Actinomycetota</taxon>
        <taxon>Actinomycetes</taxon>
        <taxon>Kitasatosporales</taxon>
        <taxon>Streptomycetaceae</taxon>
        <taxon>Streptomyces</taxon>
    </lineage>
</organism>
<dbReference type="AlphaFoldDB" id="E2Q3S5"/>
<dbReference type="EC" id="2.4.1.25" evidence="3 10"/>
<evidence type="ECO:0000256" key="8">
    <source>
        <dbReference type="ARBA" id="ARBA00031423"/>
    </source>
</evidence>
<evidence type="ECO:0000256" key="4">
    <source>
        <dbReference type="ARBA" id="ARBA00020295"/>
    </source>
</evidence>
<dbReference type="PANTHER" id="PTHR32438:SF5">
    <property type="entry name" value="4-ALPHA-GLUCANOTRANSFERASE DPE1, CHLOROPLASTIC_AMYLOPLASTIC"/>
    <property type="match status" value="1"/>
</dbReference>
<dbReference type="STRING" id="1901.BB341_19205"/>
<evidence type="ECO:0000256" key="9">
    <source>
        <dbReference type="ARBA" id="ARBA00031501"/>
    </source>
</evidence>
<dbReference type="InterPro" id="IPR003385">
    <property type="entry name" value="Glyco_hydro_77"/>
</dbReference>
<dbReference type="eggNOG" id="COG1640">
    <property type="taxonomic scope" value="Bacteria"/>
</dbReference>
<evidence type="ECO:0000256" key="11">
    <source>
        <dbReference type="SAM" id="MobiDB-lite"/>
    </source>
</evidence>
<proteinExistence type="inferred from homology"/>
<dbReference type="NCBIfam" id="TIGR00217">
    <property type="entry name" value="malQ"/>
    <property type="match status" value="1"/>
</dbReference>
<evidence type="ECO:0000313" key="12">
    <source>
        <dbReference type="EMBL" id="EFG06895.1"/>
    </source>
</evidence>
<name>E2Q3S5_STRCL</name>
<dbReference type="InterPro" id="IPR017853">
    <property type="entry name" value="GH"/>
</dbReference>
<protein>
    <recommendedName>
        <fullName evidence="4 10">4-alpha-glucanotransferase</fullName>
        <ecNumber evidence="3 10">2.4.1.25</ecNumber>
    </recommendedName>
    <alternativeName>
        <fullName evidence="8 10">Amylomaltase</fullName>
    </alternativeName>
    <alternativeName>
        <fullName evidence="9 10">Disproportionating enzyme</fullName>
    </alternativeName>
</protein>
<keyword evidence="13" id="KW-1185">Reference proteome</keyword>
<evidence type="ECO:0000256" key="3">
    <source>
        <dbReference type="ARBA" id="ARBA00012560"/>
    </source>
</evidence>
<evidence type="ECO:0000256" key="7">
    <source>
        <dbReference type="ARBA" id="ARBA00023277"/>
    </source>
</evidence>
<comment type="similarity">
    <text evidence="2 10">Belongs to the disproportionating enzyme family.</text>
</comment>
<evidence type="ECO:0000256" key="5">
    <source>
        <dbReference type="ARBA" id="ARBA00022676"/>
    </source>
</evidence>
<gene>
    <name evidence="12" type="ORF">SCLAV_1820</name>
</gene>
<dbReference type="GeneID" id="93731583"/>
<sequence length="694" mass="75126">MSLVGLAELHHVATATTTADGRTTPVPEATLVAVLGALGVDATGPEAVARALTEAGSAAERLLPPVVVRWLGDPDPPALAALPEGTCLTVTHEDGGRSADWREPPPGVHRLAARAPDGRAAHCALVVAPARAPRPARRSHGFLVQLYSLLSERSWGMGDLGDLAELASWAGRATGAGFLQINPVHAAVPAAPGSRSDPSPYRPSSRRFPDPVHLRIESVPEYAHLPAPDRARLDALRERAAGLRSAVLDQGEPIDRDAVWALKREALERLARVPLGPGRHADYCAYLARQGRALEDHATWCALAELHGPHWRSWPEELRDPRSPGVARARGGLMDRIDVHTLALWLTDGQLAHAARTAADAGMDLGVVHDLPVGVHPEGSDTWARPELYARDMSTGAPPDAFSPLGQDWGLPPWRPDILAEQGYAPYRELLRALFAHAGAVRIDHVMGLFRLWWVPQGRPPTEGTYVRYDADALLALLVLEADRAGATVIGEDLGTVEPGVRETLERRGVLGTSVLWFERDWAGDGRPLPPEHWRAGCAATAAGHDLPPLAARLGGDHVELRHRLGLLAGPVHEERRRERAELREWLRVLTGLGLLADGAGDGVADGTGEAEEERIRAFHRFLLRTPALLVGIWLPDTVGDRRPQNLPGTWQEHPNWRLPIADAEGRPLSLERLTASPRLRALMEVFGADAEGR</sequence>
<dbReference type="Proteomes" id="UP000002357">
    <property type="component" value="Chromosome"/>
</dbReference>
<keyword evidence="7 10" id="KW-0119">Carbohydrate metabolism</keyword>
<feature type="region of interest" description="Disordered" evidence="11">
    <location>
        <begin position="189"/>
        <end position="209"/>
    </location>
</feature>
<comment type="catalytic activity">
    <reaction evidence="1 10">
        <text>Transfers a segment of a (1-&gt;4)-alpha-D-glucan to a new position in an acceptor, which may be glucose or a (1-&gt;4)-alpha-D-glucan.</text>
        <dbReference type="EC" id="2.4.1.25"/>
    </reaction>
</comment>